<gene>
    <name evidence="4" type="ORF">UFOPK2310_00510</name>
</gene>
<evidence type="ECO:0000256" key="2">
    <source>
        <dbReference type="ARBA" id="ARBA00023002"/>
    </source>
</evidence>
<dbReference type="InterPro" id="IPR051020">
    <property type="entry name" value="ALDH-related_metabolic_enz"/>
</dbReference>
<comment type="similarity">
    <text evidence="1">Belongs to the aldehyde dehydrogenase family.</text>
</comment>
<evidence type="ECO:0000256" key="1">
    <source>
        <dbReference type="ARBA" id="ARBA00009986"/>
    </source>
</evidence>
<dbReference type="InterPro" id="IPR016163">
    <property type="entry name" value="Ald_DH_C"/>
</dbReference>
<evidence type="ECO:0000313" key="4">
    <source>
        <dbReference type="EMBL" id="CAB4669043.1"/>
    </source>
</evidence>
<proteinExistence type="inferred from homology"/>
<dbReference type="FunFam" id="3.40.605.10:FF:000007">
    <property type="entry name" value="NAD/NADP-dependent betaine aldehyde dehydrogenase"/>
    <property type="match status" value="1"/>
</dbReference>
<dbReference type="Pfam" id="PF00171">
    <property type="entry name" value="Aldedh"/>
    <property type="match status" value="1"/>
</dbReference>
<name>A0A6J6M928_9ZZZZ</name>
<dbReference type="SUPFAM" id="SSF53720">
    <property type="entry name" value="ALDH-like"/>
    <property type="match status" value="1"/>
</dbReference>
<dbReference type="EMBL" id="CAEZWW010000045">
    <property type="protein sequence ID" value="CAB4669043.1"/>
    <property type="molecule type" value="Genomic_DNA"/>
</dbReference>
<reference evidence="4" key="1">
    <citation type="submission" date="2020-05" db="EMBL/GenBank/DDBJ databases">
        <authorList>
            <person name="Chiriac C."/>
            <person name="Salcher M."/>
            <person name="Ghai R."/>
            <person name="Kavagutti S V."/>
        </authorList>
    </citation>
    <scope>NUCLEOTIDE SEQUENCE</scope>
</reference>
<organism evidence="4">
    <name type="scientific">freshwater metagenome</name>
    <dbReference type="NCBI Taxonomy" id="449393"/>
    <lineage>
        <taxon>unclassified sequences</taxon>
        <taxon>metagenomes</taxon>
        <taxon>ecological metagenomes</taxon>
    </lineage>
</organism>
<dbReference type="Gene3D" id="3.40.309.10">
    <property type="entry name" value="Aldehyde Dehydrogenase, Chain A, domain 2"/>
    <property type="match status" value="1"/>
</dbReference>
<evidence type="ECO:0000259" key="3">
    <source>
        <dbReference type="Pfam" id="PF00171"/>
    </source>
</evidence>
<keyword evidence="2" id="KW-0560">Oxidoreductase</keyword>
<dbReference type="InterPro" id="IPR015590">
    <property type="entry name" value="Aldehyde_DH_dom"/>
</dbReference>
<dbReference type="InterPro" id="IPR016162">
    <property type="entry name" value="Ald_DH_N"/>
</dbReference>
<dbReference type="GO" id="GO:0008911">
    <property type="term" value="F:lactaldehyde dehydrogenase (NAD+) activity"/>
    <property type="evidence" value="ECO:0007669"/>
    <property type="project" value="TreeGrafter"/>
</dbReference>
<feature type="domain" description="Aldehyde dehydrogenase" evidence="3">
    <location>
        <begin position="28"/>
        <end position="477"/>
    </location>
</feature>
<accession>A0A6J6M928</accession>
<sequence length="483" mass="50572">MEQLIPGIQVTEVTPVPLCGELTAGAAVIEVHSPFDGALLGQVPALTAADVDAGVAYARKSMEERPLAQWQRAEILDRAALLMAERRDDFAIAIARESAKPIKTARGEADRAIATFQFSSAVARTLTGDTVPLEAAAVGGGKIGFTLRVPVGVVGAISPFNFPLNLVVHKVGPAIAAGCAVVLKPASQTPFSSILLARLLADAGLPDGYLQIVTGSGGTVGNALVDHPGVALISFTGSPDVGWGIRARAPRKRVGLELGNNAPVIIEADGDWATAATKIKLAGFAHAGQSCISTHRVLAHQSIAEDFVAKLVEKVDELVVGDPMDEATDVSALISRAERDRVVSWIAEAVSAGGKVACGGELDANGVLRPTVIVNAKPEMNICALEVFGPVVAVQTYESYDEALRIANDTRYGLQAAVFTSDIAKGMQAARTLDFGGVLINEVPTWRADQMPYGGLRDSGNTREGPAYSVREMTEERLVIISG</sequence>
<dbReference type="AlphaFoldDB" id="A0A6J6M928"/>
<dbReference type="Gene3D" id="3.40.605.10">
    <property type="entry name" value="Aldehyde Dehydrogenase, Chain A, domain 1"/>
    <property type="match status" value="1"/>
</dbReference>
<dbReference type="InterPro" id="IPR016161">
    <property type="entry name" value="Ald_DH/histidinol_DH"/>
</dbReference>
<dbReference type="PANTHER" id="PTHR42991:SF1">
    <property type="entry name" value="ALDEHYDE DEHYDROGENASE"/>
    <property type="match status" value="1"/>
</dbReference>
<dbReference type="PANTHER" id="PTHR42991">
    <property type="entry name" value="ALDEHYDE DEHYDROGENASE"/>
    <property type="match status" value="1"/>
</dbReference>
<protein>
    <submittedName>
        <fullName evidence="4">Unannotated protein</fullName>
    </submittedName>
</protein>